<dbReference type="PRINTS" id="PR00077">
    <property type="entry name" value="GPDHDRGNASE"/>
</dbReference>
<feature type="binding site" evidence="8">
    <location>
        <position position="268"/>
    </location>
    <ligand>
        <name>sn-glycerol 3-phosphate</name>
        <dbReference type="ChEBI" id="CHEBI:57597"/>
    </ligand>
</feature>
<dbReference type="GO" id="GO:0005829">
    <property type="term" value="C:cytosol"/>
    <property type="evidence" value="ECO:0007669"/>
    <property type="project" value="TreeGrafter"/>
</dbReference>
<evidence type="ECO:0000256" key="11">
    <source>
        <dbReference type="PIRSR" id="PIRSR000114-3"/>
    </source>
</evidence>
<feature type="binding site" evidence="8">
    <location>
        <position position="292"/>
    </location>
    <ligand>
        <name>NADPH</name>
        <dbReference type="ChEBI" id="CHEBI:57783"/>
    </ligand>
</feature>
<dbReference type="Gene3D" id="1.10.1040.10">
    <property type="entry name" value="N-(1-d-carboxylethyl)-l-norvaline Dehydrogenase, domain 2"/>
    <property type="match status" value="1"/>
</dbReference>
<proteinExistence type="inferred from homology"/>
<comment type="similarity">
    <text evidence="1 8 12">Belongs to the NAD-dependent glycerol-3-phosphate dehydrogenase family.</text>
</comment>
<feature type="binding site" evidence="8">
    <location>
        <position position="117"/>
    </location>
    <ligand>
        <name>NADPH</name>
        <dbReference type="ChEBI" id="CHEBI:57783"/>
    </ligand>
</feature>
<dbReference type="InterPro" id="IPR006168">
    <property type="entry name" value="G3P_DH_NAD-dep"/>
</dbReference>
<dbReference type="NCBIfam" id="NF000942">
    <property type="entry name" value="PRK00094.1-4"/>
    <property type="match status" value="1"/>
</dbReference>
<evidence type="ECO:0000256" key="12">
    <source>
        <dbReference type="RuleBase" id="RU000437"/>
    </source>
</evidence>
<comment type="subcellular location">
    <subcellularLocation>
        <location evidence="8">Cytoplasm</location>
    </subcellularLocation>
</comment>
<dbReference type="HAMAP" id="MF_00394">
    <property type="entry name" value="NAD_Glyc3P_dehydrog"/>
    <property type="match status" value="1"/>
</dbReference>
<evidence type="ECO:0000256" key="7">
    <source>
        <dbReference type="ARBA" id="ARBA00023264"/>
    </source>
</evidence>
<dbReference type="PANTHER" id="PTHR11728">
    <property type="entry name" value="GLYCEROL-3-PHOSPHATE DEHYDROGENASE"/>
    <property type="match status" value="1"/>
</dbReference>
<evidence type="ECO:0000256" key="13">
    <source>
        <dbReference type="RuleBase" id="RU000439"/>
    </source>
</evidence>
<keyword evidence="3 8" id="KW-0560">Oxidoreductase</keyword>
<dbReference type="FunFam" id="1.10.1040.10:FF:000001">
    <property type="entry name" value="Glycerol-3-phosphate dehydrogenase [NAD(P)+]"/>
    <property type="match status" value="1"/>
</dbReference>
<dbReference type="GO" id="GO:0051287">
    <property type="term" value="F:NAD binding"/>
    <property type="evidence" value="ECO:0007669"/>
    <property type="project" value="InterPro"/>
</dbReference>
<dbReference type="PANTHER" id="PTHR11728:SF1">
    <property type="entry name" value="GLYCEROL-3-PHOSPHATE DEHYDROGENASE [NAD(+)] 2, CHLOROPLASTIC"/>
    <property type="match status" value="1"/>
</dbReference>
<evidence type="ECO:0000256" key="3">
    <source>
        <dbReference type="ARBA" id="ARBA00023002"/>
    </source>
</evidence>
<keyword evidence="6 8" id="KW-0594">Phospholipid biosynthesis</keyword>
<evidence type="ECO:0000259" key="14">
    <source>
        <dbReference type="Pfam" id="PF01210"/>
    </source>
</evidence>
<dbReference type="GO" id="GO:0141152">
    <property type="term" value="F:glycerol-3-phosphate dehydrogenase (NAD+) activity"/>
    <property type="evidence" value="ECO:0007669"/>
    <property type="project" value="RHEA"/>
</dbReference>
<dbReference type="SUPFAM" id="SSF51735">
    <property type="entry name" value="NAD(P)-binding Rossmann-fold domains"/>
    <property type="match status" value="1"/>
</dbReference>
<dbReference type="GO" id="GO:0141153">
    <property type="term" value="F:glycerol-3-phosphate dehydrogenase (NADP+) activity"/>
    <property type="evidence" value="ECO:0007669"/>
    <property type="project" value="RHEA"/>
</dbReference>
<dbReference type="SUPFAM" id="SSF48179">
    <property type="entry name" value="6-phosphogluconate dehydrogenase C-terminal domain-like"/>
    <property type="match status" value="1"/>
</dbReference>
<evidence type="ECO:0000259" key="15">
    <source>
        <dbReference type="Pfam" id="PF07479"/>
    </source>
</evidence>
<dbReference type="GO" id="GO:0006650">
    <property type="term" value="P:glycerophospholipid metabolic process"/>
    <property type="evidence" value="ECO:0007669"/>
    <property type="project" value="UniProtKB-UniRule"/>
</dbReference>
<evidence type="ECO:0000256" key="4">
    <source>
        <dbReference type="ARBA" id="ARBA00023027"/>
    </source>
</evidence>
<evidence type="ECO:0000256" key="6">
    <source>
        <dbReference type="ARBA" id="ARBA00023209"/>
    </source>
</evidence>
<protein>
    <recommendedName>
        <fullName evidence="8">Glycerol-3-phosphate dehydrogenase [NAD(P)+]</fullName>
        <ecNumber evidence="8">1.1.1.94</ecNumber>
    </recommendedName>
    <alternativeName>
        <fullName evidence="8">NAD(P)(+)-dependent glycerol-3-phosphate dehydrogenase</fullName>
    </alternativeName>
    <alternativeName>
        <fullName evidence="8">NAD(P)H-dependent dihydroxyacetone-phosphate reductase</fullName>
    </alternativeName>
</protein>
<evidence type="ECO:0000256" key="10">
    <source>
        <dbReference type="PIRSR" id="PIRSR000114-2"/>
    </source>
</evidence>
<comment type="caution">
    <text evidence="16">The sequence shown here is derived from an EMBL/GenBank/DDBJ whole genome shotgun (WGS) entry which is preliminary data.</text>
</comment>
<feature type="domain" description="Glycerol-3-phosphate dehydrogenase NAD-dependent N-terminal" evidence="14">
    <location>
        <begin position="13"/>
        <end position="169"/>
    </location>
</feature>
<evidence type="ECO:0000256" key="5">
    <source>
        <dbReference type="ARBA" id="ARBA00023098"/>
    </source>
</evidence>
<dbReference type="Pfam" id="PF07479">
    <property type="entry name" value="NAD_Gly3P_dh_C"/>
    <property type="match status" value="1"/>
</dbReference>
<comment type="function">
    <text evidence="8">Catalyzes the reduction of the glycolytic intermediate dihydroxyacetone phosphate (DHAP) to sn-glycerol 3-phosphate (G3P), the key precursor for phospholipid synthesis.</text>
</comment>
<accession>A0A519BPX7</accession>
<keyword evidence="8" id="KW-0963">Cytoplasm</keyword>
<sequence length="346" mass="38084">MEKNNNADFVPGIIGAGSFGTALAVNFSKYTDKVYLKCRNTEFAKKLKQCRQNHDYLPGIVLKENIIIEDSFEPVFKNANIIFLVVPSIALKSILEEIKRYDAQFNFNDYIFINTAKGVGLDTLELSHKVFSDVFGKRMLERYAMLSGPSFAAEVAVGLPTAVCIASFNNFVLAGVKEFFKNNQNFRIYTLNDVIGLELGGALKNIIAIASGISDGLKLGYNARAALITRGIAEITRFGEAMGADRQTFAGLSGIGDLILTSTSDLSRNKTVGLKIAQGMSLDSIVNGMKMIAEGVTTTKSVHILAKQKNIYMPITEIVYLVLYEGLKLQDAIKMLIQRDIKNEFD</sequence>
<feature type="binding site" evidence="11">
    <location>
        <position position="268"/>
    </location>
    <ligand>
        <name>NAD(+)</name>
        <dbReference type="ChEBI" id="CHEBI:57540"/>
    </ligand>
</feature>
<dbReference type="AlphaFoldDB" id="A0A519BPX7"/>
<dbReference type="InterPro" id="IPR036291">
    <property type="entry name" value="NAD(P)-bd_dom_sf"/>
</dbReference>
<feature type="binding site" evidence="8">
    <location>
        <position position="269"/>
    </location>
    <ligand>
        <name>sn-glycerol 3-phosphate</name>
        <dbReference type="ChEBI" id="CHEBI:57597"/>
    </ligand>
</feature>
<dbReference type="InterPro" id="IPR008927">
    <property type="entry name" value="6-PGluconate_DH-like_C_sf"/>
</dbReference>
<feature type="active site" description="Proton acceptor" evidence="8 9">
    <location>
        <position position="204"/>
    </location>
</feature>
<feature type="binding site" evidence="8">
    <location>
        <position position="39"/>
    </location>
    <ligand>
        <name>NADPH</name>
        <dbReference type="ChEBI" id="CHEBI:57783"/>
    </ligand>
</feature>
<feature type="binding site" evidence="8">
    <location>
        <position position="19"/>
    </location>
    <ligand>
        <name>NADPH</name>
        <dbReference type="ChEBI" id="CHEBI:57783"/>
    </ligand>
</feature>
<feature type="binding site" evidence="8">
    <location>
        <position position="294"/>
    </location>
    <ligand>
        <name>NADPH</name>
        <dbReference type="ChEBI" id="CHEBI:57783"/>
    </ligand>
</feature>
<evidence type="ECO:0000256" key="9">
    <source>
        <dbReference type="PIRSR" id="PIRSR000114-1"/>
    </source>
</evidence>
<dbReference type="PROSITE" id="PS00957">
    <property type="entry name" value="NAD_G3PDH"/>
    <property type="match status" value="1"/>
</dbReference>
<dbReference type="EC" id="1.1.1.94" evidence="8"/>
<comment type="caution">
    <text evidence="8">Lacks conserved residue(s) required for the propagation of feature annotation.</text>
</comment>
<dbReference type="InterPro" id="IPR006109">
    <property type="entry name" value="G3P_DH_NAD-dep_C"/>
</dbReference>
<name>A0A519BPX7_9DELT</name>
<dbReference type="GO" id="GO:0046167">
    <property type="term" value="P:glycerol-3-phosphate biosynthetic process"/>
    <property type="evidence" value="ECO:0007669"/>
    <property type="project" value="UniProtKB-UniRule"/>
</dbReference>
<keyword evidence="4 8" id="KW-0520">NAD</keyword>
<dbReference type="EMBL" id="SGBB01000001">
    <property type="protein sequence ID" value="RZD19322.1"/>
    <property type="molecule type" value="Genomic_DNA"/>
</dbReference>
<evidence type="ECO:0000313" key="17">
    <source>
        <dbReference type="Proteomes" id="UP000319296"/>
    </source>
</evidence>
<feature type="binding site" evidence="8">
    <location>
        <position position="56"/>
    </location>
    <ligand>
        <name>NADPH</name>
        <dbReference type="ChEBI" id="CHEBI:57783"/>
    </ligand>
</feature>
<feature type="binding site" evidence="10">
    <location>
        <position position="117"/>
    </location>
    <ligand>
        <name>substrate</name>
    </ligand>
</feature>
<comment type="pathway">
    <text evidence="8">Membrane lipid metabolism; glycerophospholipid metabolism.</text>
</comment>
<feature type="binding site" evidence="8">
    <location>
        <position position="117"/>
    </location>
    <ligand>
        <name>sn-glycerol 3-phosphate</name>
        <dbReference type="ChEBI" id="CHEBI:57597"/>
    </ligand>
</feature>
<comment type="catalytic activity">
    <reaction evidence="8">
        <text>sn-glycerol 3-phosphate + NAD(+) = dihydroxyacetone phosphate + NADH + H(+)</text>
        <dbReference type="Rhea" id="RHEA:11092"/>
        <dbReference type="ChEBI" id="CHEBI:15378"/>
        <dbReference type="ChEBI" id="CHEBI:57540"/>
        <dbReference type="ChEBI" id="CHEBI:57597"/>
        <dbReference type="ChEBI" id="CHEBI:57642"/>
        <dbReference type="ChEBI" id="CHEBI:57945"/>
        <dbReference type="EC" id="1.1.1.94"/>
    </reaction>
</comment>
<organism evidence="16 17">
    <name type="scientific">Candidatus Acididesulfobacter diazotrophicus</name>
    <dbReference type="NCBI Taxonomy" id="2597226"/>
    <lineage>
        <taxon>Bacteria</taxon>
        <taxon>Deltaproteobacteria</taxon>
        <taxon>Candidatus Acidulodesulfobacterales</taxon>
        <taxon>Candidatus Acididesulfobacter</taxon>
    </lineage>
</organism>
<evidence type="ECO:0000256" key="2">
    <source>
        <dbReference type="ARBA" id="ARBA00022516"/>
    </source>
</evidence>
<keyword evidence="2 8" id="KW-0444">Lipid biosynthesis</keyword>
<keyword evidence="8" id="KW-0521">NADP</keyword>
<feature type="binding site" evidence="11">
    <location>
        <position position="152"/>
    </location>
    <ligand>
        <name>NAD(+)</name>
        <dbReference type="ChEBI" id="CHEBI:57540"/>
    </ligand>
</feature>
<evidence type="ECO:0000313" key="16">
    <source>
        <dbReference type="EMBL" id="RZD19322.1"/>
    </source>
</evidence>
<feature type="binding site" evidence="8">
    <location>
        <position position="267"/>
    </location>
    <ligand>
        <name>sn-glycerol 3-phosphate</name>
        <dbReference type="ChEBI" id="CHEBI:57597"/>
    </ligand>
</feature>
<dbReference type="InterPro" id="IPR011128">
    <property type="entry name" value="G3P_DH_NAD-dep_N"/>
</dbReference>
<gene>
    <name evidence="8" type="primary">gpsA</name>
    <name evidence="16" type="ORF">EVG15_00075</name>
</gene>
<keyword evidence="8" id="KW-0547">Nucleotide-binding</keyword>
<feature type="binding site" evidence="8">
    <location>
        <position position="257"/>
    </location>
    <ligand>
        <name>sn-glycerol 3-phosphate</name>
        <dbReference type="ChEBI" id="CHEBI:57597"/>
    </ligand>
</feature>
<dbReference type="GO" id="GO:0005975">
    <property type="term" value="P:carbohydrate metabolic process"/>
    <property type="evidence" value="ECO:0007669"/>
    <property type="project" value="InterPro"/>
</dbReference>
<evidence type="ECO:0000256" key="8">
    <source>
        <dbReference type="HAMAP-Rule" id="MF_00394"/>
    </source>
</evidence>
<evidence type="ECO:0000256" key="1">
    <source>
        <dbReference type="ARBA" id="ARBA00011009"/>
    </source>
</evidence>
<keyword evidence="5 8" id="KW-0443">Lipid metabolism</keyword>
<dbReference type="GO" id="GO:0008654">
    <property type="term" value="P:phospholipid biosynthetic process"/>
    <property type="evidence" value="ECO:0007669"/>
    <property type="project" value="UniProtKB-KW"/>
</dbReference>
<feature type="binding site" evidence="10">
    <location>
        <begin position="268"/>
        <end position="269"/>
    </location>
    <ligand>
        <name>substrate</name>
    </ligand>
</feature>
<dbReference type="Pfam" id="PF01210">
    <property type="entry name" value="NAD_Gly3P_dh_N"/>
    <property type="match status" value="1"/>
</dbReference>
<dbReference type="NCBIfam" id="NF000940">
    <property type="entry name" value="PRK00094.1-2"/>
    <property type="match status" value="1"/>
</dbReference>
<dbReference type="Gene3D" id="3.40.50.720">
    <property type="entry name" value="NAD(P)-binding Rossmann-like Domain"/>
    <property type="match status" value="1"/>
</dbReference>
<reference evidence="16 17" key="1">
    <citation type="journal article" date="2019" name="ISME J.">
        <title>Insights into ecological role of a new deltaproteobacterial order Candidatus Acidulodesulfobacterales by metagenomics and metatranscriptomics.</title>
        <authorList>
            <person name="Tan S."/>
            <person name="Liu J."/>
            <person name="Fang Y."/>
            <person name="Hedlund B.P."/>
            <person name="Lian Z.H."/>
            <person name="Huang L.Y."/>
            <person name="Li J.T."/>
            <person name="Huang L.N."/>
            <person name="Li W.J."/>
            <person name="Jiang H.C."/>
            <person name="Dong H.L."/>
            <person name="Shu W.S."/>
        </authorList>
    </citation>
    <scope>NUCLEOTIDE SEQUENCE [LARGE SCALE GENOMIC DNA]</scope>
    <source>
        <strain evidence="16">AP1</strain>
    </source>
</reference>
<keyword evidence="7 8" id="KW-1208">Phospholipid metabolism</keyword>
<feature type="domain" description="Glycerol-3-phosphate dehydrogenase NAD-dependent C-terminal" evidence="15">
    <location>
        <begin position="193"/>
        <end position="333"/>
    </location>
</feature>
<feature type="binding site" evidence="8">
    <location>
        <position position="148"/>
    </location>
    <ligand>
        <name>sn-glycerol 3-phosphate</name>
        <dbReference type="ChEBI" id="CHEBI:57597"/>
    </ligand>
</feature>
<feature type="binding site" evidence="11">
    <location>
        <begin position="15"/>
        <end position="20"/>
    </location>
    <ligand>
        <name>NAD(+)</name>
        <dbReference type="ChEBI" id="CHEBI:57540"/>
    </ligand>
</feature>
<dbReference type="Proteomes" id="UP000319296">
    <property type="component" value="Unassembled WGS sequence"/>
</dbReference>
<feature type="binding site" evidence="8">
    <location>
        <position position="268"/>
    </location>
    <ligand>
        <name>NADPH</name>
        <dbReference type="ChEBI" id="CHEBI:57783"/>
    </ligand>
</feature>
<feature type="binding site" evidence="8">
    <location>
        <position position="150"/>
    </location>
    <ligand>
        <name>sn-glycerol 3-phosphate</name>
        <dbReference type="ChEBI" id="CHEBI:57597"/>
    </ligand>
</feature>
<dbReference type="InterPro" id="IPR013328">
    <property type="entry name" value="6PGD_dom2"/>
</dbReference>
<dbReference type="PIRSF" id="PIRSF000114">
    <property type="entry name" value="Glycerol-3-P_dh"/>
    <property type="match status" value="1"/>
</dbReference>
<feature type="binding site" evidence="8">
    <location>
        <position position="18"/>
    </location>
    <ligand>
        <name>NADPH</name>
        <dbReference type="ChEBI" id="CHEBI:57783"/>
    </ligand>
</feature>
<comment type="catalytic activity">
    <reaction evidence="8 13">
        <text>sn-glycerol 3-phosphate + NADP(+) = dihydroxyacetone phosphate + NADPH + H(+)</text>
        <dbReference type="Rhea" id="RHEA:11096"/>
        <dbReference type="ChEBI" id="CHEBI:15378"/>
        <dbReference type="ChEBI" id="CHEBI:57597"/>
        <dbReference type="ChEBI" id="CHEBI:57642"/>
        <dbReference type="ChEBI" id="CHEBI:57783"/>
        <dbReference type="ChEBI" id="CHEBI:58349"/>
        <dbReference type="EC" id="1.1.1.94"/>
    </reaction>
</comment>
<dbReference type="UniPathway" id="UPA00940"/>
<dbReference type="GO" id="GO:0046168">
    <property type="term" value="P:glycerol-3-phosphate catabolic process"/>
    <property type="evidence" value="ECO:0007669"/>
    <property type="project" value="InterPro"/>
</dbReference>
<feature type="binding site" evidence="8">
    <location>
        <position position="152"/>
    </location>
    <ligand>
        <name>NADPH</name>
        <dbReference type="ChEBI" id="CHEBI:57783"/>
    </ligand>
</feature>
<feature type="binding site" evidence="8">
    <location>
        <position position="204"/>
    </location>
    <ligand>
        <name>sn-glycerol 3-phosphate</name>
        <dbReference type="ChEBI" id="CHEBI:57597"/>
    </ligand>
</feature>